<evidence type="ECO:0000313" key="3">
    <source>
        <dbReference type="Proteomes" id="UP000018538"/>
    </source>
</evidence>
<keyword evidence="3" id="KW-1185">Reference proteome</keyword>
<evidence type="ECO:0008006" key="4">
    <source>
        <dbReference type="Google" id="ProtNLM"/>
    </source>
</evidence>
<evidence type="ECO:0000313" key="2">
    <source>
        <dbReference type="EMBL" id="ETB61414.1"/>
    </source>
</evidence>
<dbReference type="Proteomes" id="UP000018538">
    <property type="component" value="Unassembled WGS sequence"/>
</dbReference>
<feature type="region of interest" description="Disordered" evidence="1">
    <location>
        <begin position="497"/>
        <end position="526"/>
    </location>
</feature>
<feature type="region of interest" description="Disordered" evidence="1">
    <location>
        <begin position="325"/>
        <end position="345"/>
    </location>
</feature>
<dbReference type="OrthoDB" id="435275at2759"/>
<dbReference type="GO" id="GO:0035267">
    <property type="term" value="C:NuA4 histone acetyltransferase complex"/>
    <property type="evidence" value="ECO:0007669"/>
    <property type="project" value="InterPro"/>
</dbReference>
<dbReference type="EMBL" id="KI635736">
    <property type="protein sequence ID" value="ETB61414.1"/>
    <property type="molecule type" value="Genomic_DNA"/>
</dbReference>
<dbReference type="AlphaFoldDB" id="V7PPQ5"/>
<sequence>MTKSAGNHGKAAKGKGLDINKKFLIIKSSEDIKKLIKNDNPTNEEISEMQSLLENSELKDEKKKKKRRDIAIPRFKICENDDYKLTKFEKPTHYIRYELYRDQVTGIRLSDGCIIHYDLLKEDEIFLESLNSYMNIHVSNDDFCKLMDKFEKLTGYSENKEEINLKDALNAASELKINYKSNIIKDIHTYWKAKRKKLGRPLLRMFWNNAQNILSHYSVFRSRVKEKMTLRKHKKKNGEVIVKMQELIEDFKRLDRILRKMKQRDEKKLLLLQLNSILFDQRKNEIKDKTYVCPMWDYFKDYKIDKIYKKFKKDKHYKNLHANNNHVHHHHNHNHNSIHSRKINKKNDTIKDSSFSEHMYSSRKINPNEYKNVVLIKRRGRNNRLWIDRKYINNNEMDNVNDLNYYCDLSYVINDHNDDPSSNLKKNYNDNMDNDPASTKKHIPIKLDIKSTDLKYLDSNFFSNTNKNTLTTSYGDKIINGGVDGENQGINMIEKINETKKEKKRRKRKKENNNEDMSFDNKTTNFPPLETYKNSLGLVKRENMPIFVDEFSKDMGQTRRDNRDGYICNIQNNGNDYGVSDMIENNEITLDNNYVYEKNKLDEMINENKRAMEAIRGGSQNIGGLYDEYYDNNVEMGNKIKKVPTSVNNINSVNEGSNINEVEKNNNLFYPNMRHNNKTIFQFDDIINPHINRNDYLFCLSKYASVQKRILFYLENILNFDTFNFKSKKGDDSAQNPSKNTSQNSQINIPPANNDIVKNVGETKCD</sequence>
<feature type="region of interest" description="Disordered" evidence="1">
    <location>
        <begin position="729"/>
        <end position="766"/>
    </location>
</feature>
<accession>V7PPQ5</accession>
<proteinExistence type="predicted"/>
<evidence type="ECO:0000256" key="1">
    <source>
        <dbReference type="SAM" id="MobiDB-lite"/>
    </source>
</evidence>
<reference evidence="2 3" key="1">
    <citation type="submission" date="2013-11" db="EMBL/GenBank/DDBJ databases">
        <title>The Genome Sequence of Plasmodium yoelii 17X.</title>
        <authorList>
            <consortium name="The Broad Institute Genomics Platform"/>
            <consortium name="The Broad Institute Genome Sequencing Center for Infectious Disease"/>
            <person name="Neafsey D."/>
            <person name="Adams J."/>
            <person name="Walker B."/>
            <person name="Young S.K."/>
            <person name="Zeng Q."/>
            <person name="Gargeya S."/>
            <person name="Fitzgerald M."/>
            <person name="Haas B."/>
            <person name="Abouelleil A."/>
            <person name="Alvarado L."/>
            <person name="Chapman S.B."/>
            <person name="Gainer-Dewar J."/>
            <person name="Goldberg J."/>
            <person name="Griggs A."/>
            <person name="Gujja S."/>
            <person name="Hansen M."/>
            <person name="Howarth C."/>
            <person name="Imamovic A."/>
            <person name="Ireland A."/>
            <person name="Larimer J."/>
            <person name="McCowan C."/>
            <person name="Murphy C."/>
            <person name="Pearson M."/>
            <person name="Poon T.W."/>
            <person name="Priest M."/>
            <person name="Roberts A."/>
            <person name="Saif S."/>
            <person name="Shea T."/>
            <person name="Sykes S."/>
            <person name="Wortman J."/>
            <person name="Nusbaum C."/>
            <person name="Birren B."/>
        </authorList>
    </citation>
    <scope>NUCLEOTIDE SEQUENCE [LARGE SCALE GENOMIC DNA]</scope>
    <source>
        <strain evidence="2 3">17X</strain>
    </source>
</reference>
<dbReference type="InterPro" id="IPR024943">
    <property type="entry name" value="Enhancer_polycomb"/>
</dbReference>
<organism evidence="2 3">
    <name type="scientific">Plasmodium yoelii 17X</name>
    <dbReference type="NCBI Taxonomy" id="1323249"/>
    <lineage>
        <taxon>Eukaryota</taxon>
        <taxon>Sar</taxon>
        <taxon>Alveolata</taxon>
        <taxon>Apicomplexa</taxon>
        <taxon>Aconoidasida</taxon>
        <taxon>Haemosporida</taxon>
        <taxon>Plasmodiidae</taxon>
        <taxon>Plasmodium</taxon>
        <taxon>Plasmodium (Vinckeia)</taxon>
    </lineage>
</organism>
<feature type="compositionally biased region" description="Basic residues" evidence="1">
    <location>
        <begin position="326"/>
        <end position="344"/>
    </location>
</feature>
<feature type="compositionally biased region" description="Polar residues" evidence="1">
    <location>
        <begin position="733"/>
        <end position="748"/>
    </location>
</feature>
<gene>
    <name evidence="2" type="ORF">YYC_01314</name>
</gene>
<name>V7PPQ5_PLAYE</name>
<protein>
    <recommendedName>
        <fullName evidence="4">Enhancer of polycomb-like protein</fullName>
    </recommendedName>
</protein>
<dbReference type="PANTHER" id="PTHR14898">
    <property type="entry name" value="ENHANCER OF POLYCOMB"/>
    <property type="match status" value="1"/>
</dbReference>
<dbReference type="GO" id="GO:0006357">
    <property type="term" value="P:regulation of transcription by RNA polymerase II"/>
    <property type="evidence" value="ECO:0007669"/>
    <property type="project" value="InterPro"/>
</dbReference>